<dbReference type="Gene3D" id="3.40.190.10">
    <property type="entry name" value="Periplasmic binding protein-like II"/>
    <property type="match status" value="3"/>
</dbReference>
<dbReference type="PANTHER" id="PTHR35841">
    <property type="entry name" value="PHOSPHONATES-BINDING PERIPLASMIC PROTEIN"/>
    <property type="match status" value="1"/>
</dbReference>
<reference evidence="1" key="1">
    <citation type="submission" date="2020-10" db="EMBL/GenBank/DDBJ databases">
        <title>Sequencing the genomes of 1000 actinobacteria strains.</title>
        <authorList>
            <person name="Klenk H.-P."/>
        </authorList>
    </citation>
    <scope>NUCLEOTIDE SEQUENCE</scope>
    <source>
        <strain evidence="1">DSM 45354</strain>
    </source>
</reference>
<protein>
    <submittedName>
        <fullName evidence="1">ABC-type phosphate/phosphonate transport system substrate-binding protein</fullName>
    </submittedName>
</protein>
<gene>
    <name evidence="1" type="ORF">HEB94_004117</name>
</gene>
<dbReference type="Pfam" id="PF12974">
    <property type="entry name" value="Phosphonate-bd"/>
    <property type="match status" value="2"/>
</dbReference>
<evidence type="ECO:0000313" key="2">
    <source>
        <dbReference type="Proteomes" id="UP000638648"/>
    </source>
</evidence>
<dbReference type="AlphaFoldDB" id="A0A927MV97"/>
<keyword evidence="2" id="KW-1185">Reference proteome</keyword>
<dbReference type="PANTHER" id="PTHR35841:SF1">
    <property type="entry name" value="PHOSPHONATES-BINDING PERIPLASMIC PROTEIN"/>
    <property type="match status" value="1"/>
</dbReference>
<name>A0A927MV97_9ACTN</name>
<dbReference type="RefSeq" id="WP_192751240.1">
    <property type="nucleotide sequence ID" value="NZ_BAABJL010000122.1"/>
</dbReference>
<accession>A0A927MV97</accession>
<comment type="caution">
    <text evidence="1">The sequence shown here is derived from an EMBL/GenBank/DDBJ whole genome shotgun (WGS) entry which is preliminary data.</text>
</comment>
<evidence type="ECO:0000313" key="1">
    <source>
        <dbReference type="EMBL" id="MBE1607269.1"/>
    </source>
</evidence>
<dbReference type="SUPFAM" id="SSF53850">
    <property type="entry name" value="Periplasmic binding protein-like II"/>
    <property type="match status" value="1"/>
</dbReference>
<dbReference type="Proteomes" id="UP000638648">
    <property type="component" value="Unassembled WGS sequence"/>
</dbReference>
<dbReference type="EMBL" id="JADBEM010000001">
    <property type="protein sequence ID" value="MBE1607269.1"/>
    <property type="molecule type" value="Genomic_DNA"/>
</dbReference>
<sequence>MKSGRQQTDPRQSWKTVIEMLEEETGRQVEFKQTTNYNGVIEGLKSGTVDVGMLGPFSYVLARTVGAKLTPVMAGAHDLSVQSVRSGKCDVGFASDTMVDTTMPSTGNLRAGEIKVVWRSPAIPSSPVAMRNALPEDVRKKISETFLTKLNKDWLVENGKCADAKSCVVAGKAGMGGYVAAQDKTFDPVRKVCATTQDEQCEATS</sequence>
<proteinExistence type="predicted"/>
<organism evidence="1 2">
    <name type="scientific">Actinopolymorpha pittospori</name>
    <dbReference type="NCBI Taxonomy" id="648752"/>
    <lineage>
        <taxon>Bacteria</taxon>
        <taxon>Bacillati</taxon>
        <taxon>Actinomycetota</taxon>
        <taxon>Actinomycetes</taxon>
        <taxon>Propionibacteriales</taxon>
        <taxon>Actinopolymorphaceae</taxon>
        <taxon>Actinopolymorpha</taxon>
    </lineage>
</organism>